<keyword evidence="1" id="KW-0472">Membrane</keyword>
<evidence type="ECO:0000313" key="2">
    <source>
        <dbReference type="EMBL" id="RFA10386.1"/>
    </source>
</evidence>
<keyword evidence="1" id="KW-0812">Transmembrane</keyword>
<evidence type="ECO:0000256" key="1">
    <source>
        <dbReference type="SAM" id="Phobius"/>
    </source>
</evidence>
<feature type="transmembrane region" description="Helical" evidence="1">
    <location>
        <begin position="12"/>
        <end position="32"/>
    </location>
</feature>
<keyword evidence="3" id="KW-1185">Reference proteome</keyword>
<feature type="transmembrane region" description="Helical" evidence="1">
    <location>
        <begin position="516"/>
        <end position="538"/>
    </location>
</feature>
<dbReference type="Proteomes" id="UP000256486">
    <property type="component" value="Unassembled WGS sequence"/>
</dbReference>
<keyword evidence="1" id="KW-1133">Transmembrane helix</keyword>
<comment type="caution">
    <text evidence="2">The sequence shown here is derived from an EMBL/GenBank/DDBJ whole genome shotgun (WGS) entry which is preliminary data.</text>
</comment>
<feature type="transmembrane region" description="Helical" evidence="1">
    <location>
        <begin position="484"/>
        <end position="504"/>
    </location>
</feature>
<sequence>MGRDWIRLRVIFLAVAGLFGLTLFAVTTLQLSVDGHTFTVLAAAVIVAGALTAYWAISFRSYIRKSELPSKHLRESPSQIPLDEVEKLASSDGTMVIEGQHVLLYVGCLVTPKQHFSRISEHVESYHRSILVRSTFNLKMQGAEFTQSKSDSTSQLALLIPLLLPKKGSLQDGLKITDGNGKRIPTVDSHSQYVYAAAVLRFLVGLMSTVALDEYLGNGRRLENRVWAVIVADKPSTKEVDELVQDLSRLPVDPHLEVLMKLFVGVIQELANFHPISIAVPVAVASEVKWPASTRYVLERRFIPETEPPPDNNIGRIQRSLFFDSVRLAFGVRINRIYFPLTSAYRTRSYHLEVEGRDGTFFAGEEFIAPHLEPGEKLQFGGGRQPRQGQRRSHVYMKSVTGKSGMYYAARFFERAPGSFAGLTIASIVSTTVVAVLWAVHATDLATEGTFQTSGFIPALLTVPIAMSAFLGLDSDNSKRHPSLASRVVSFGVIVISLGAFVVSLLESGEIDVPTIVWHSLLWASVAVTLGSLLSWTLRLAVENHFVREQNG</sequence>
<accession>A0A3E0VKH7</accession>
<gene>
    <name evidence="2" type="ORF">B7R54_15115</name>
</gene>
<dbReference type="OrthoDB" id="3310286at2"/>
<dbReference type="EMBL" id="NBWZ01000001">
    <property type="protein sequence ID" value="RFA10386.1"/>
    <property type="molecule type" value="Genomic_DNA"/>
</dbReference>
<evidence type="ECO:0000313" key="3">
    <source>
        <dbReference type="Proteomes" id="UP000256486"/>
    </source>
</evidence>
<feature type="transmembrane region" description="Helical" evidence="1">
    <location>
        <begin position="420"/>
        <end position="441"/>
    </location>
</feature>
<dbReference type="AlphaFoldDB" id="A0A3E0VKH7"/>
<organism evidence="2 3">
    <name type="scientific">Subtercola boreus</name>
    <dbReference type="NCBI Taxonomy" id="120213"/>
    <lineage>
        <taxon>Bacteria</taxon>
        <taxon>Bacillati</taxon>
        <taxon>Actinomycetota</taxon>
        <taxon>Actinomycetes</taxon>
        <taxon>Micrococcales</taxon>
        <taxon>Microbacteriaceae</taxon>
        <taxon>Subtercola</taxon>
    </lineage>
</organism>
<feature type="transmembrane region" description="Helical" evidence="1">
    <location>
        <begin position="38"/>
        <end position="57"/>
    </location>
</feature>
<feature type="transmembrane region" description="Helical" evidence="1">
    <location>
        <begin position="453"/>
        <end position="472"/>
    </location>
</feature>
<name>A0A3E0VKH7_9MICO</name>
<proteinExistence type="predicted"/>
<protein>
    <submittedName>
        <fullName evidence="2">Uncharacterized protein</fullName>
    </submittedName>
</protein>
<reference evidence="2 3" key="1">
    <citation type="submission" date="2017-04" db="EMBL/GenBank/DDBJ databases">
        <title>Comparative genome analysis of Subtercola boreus.</title>
        <authorList>
            <person name="Cho Y.-J."/>
            <person name="Cho A."/>
            <person name="Kim O.-S."/>
            <person name="Lee J.-I."/>
        </authorList>
    </citation>
    <scope>NUCLEOTIDE SEQUENCE [LARGE SCALE GENOMIC DNA]</scope>
    <source>
        <strain evidence="2 3">K300</strain>
    </source>
</reference>
<dbReference type="RefSeq" id="WP_116415764.1">
    <property type="nucleotide sequence ID" value="NZ_NBWZ01000001.1"/>
</dbReference>